<dbReference type="Gene3D" id="3.60.21.10">
    <property type="match status" value="1"/>
</dbReference>
<evidence type="ECO:0000256" key="2">
    <source>
        <dbReference type="ARBA" id="ARBA00022723"/>
    </source>
</evidence>
<dbReference type="RefSeq" id="WP_257529547.1">
    <property type="nucleotide sequence ID" value="NZ_JANKAS010000002.1"/>
</dbReference>
<proteinExistence type="inferred from homology"/>
<dbReference type="FunFam" id="3.60.21.10:FF:000016">
    <property type="entry name" value="Putative metallophosphoesterase"/>
    <property type="match status" value="1"/>
</dbReference>
<sequence length="260" mass="29070">MKFLIIGDIVGRPGRHVLRDYLPSIIRDNDIEFVIANGENASGGNGLTYKNSQELLSYGIDILTMGNHVWDKREIFDYIDEEDRLVRPSNYPSPCPGKGYTIIDKKGINIAIMNLSGRVFLPPLDCPFGTFEKDYMQIKEKADIIILDFHAEATAEKVAMGWFTDGRASLVFGTHTHVQTADEKILTQGTGYITDIGMTGPSNSVLGVDKDIIIKKFMTQRPIRFELAEGPVQINAIIAEIDETNGKCTSIKRYYQLCTL</sequence>
<dbReference type="PIRSF" id="PIRSF004789">
    <property type="entry name" value="DR1281"/>
    <property type="match status" value="1"/>
</dbReference>
<dbReference type="PANTHER" id="PTHR36303:SF1">
    <property type="entry name" value="2',3'-CYCLIC-NUCLEOTIDE 2'-PHOSPHODIESTERASE"/>
    <property type="match status" value="1"/>
</dbReference>
<reference evidence="8" key="1">
    <citation type="submission" date="2022-07" db="EMBL/GenBank/DDBJ databases">
        <title>Enhanced cultured diversity of the mouse gut microbiota enables custom-made synthetic communities.</title>
        <authorList>
            <person name="Afrizal A."/>
        </authorList>
    </citation>
    <scope>NUCLEOTIDE SEQUENCE</scope>
    <source>
        <strain evidence="8">DSM 28593</strain>
    </source>
</reference>
<evidence type="ECO:0000313" key="9">
    <source>
        <dbReference type="Proteomes" id="UP001205748"/>
    </source>
</evidence>
<dbReference type="AlphaFoldDB" id="A0AAE3HEM3"/>
<organism evidence="8 9">
    <name type="scientific">Irregularibacter muris</name>
    <dbReference type="NCBI Taxonomy" id="1796619"/>
    <lineage>
        <taxon>Bacteria</taxon>
        <taxon>Bacillati</taxon>
        <taxon>Bacillota</taxon>
        <taxon>Clostridia</taxon>
        <taxon>Eubacteriales</taxon>
        <taxon>Eubacteriaceae</taxon>
        <taxon>Irregularibacter</taxon>
    </lineage>
</organism>
<evidence type="ECO:0000256" key="3">
    <source>
        <dbReference type="ARBA" id="ARBA00022801"/>
    </source>
</evidence>
<feature type="active site" description="Proton donor" evidence="6">
    <location>
        <position position="68"/>
    </location>
</feature>
<name>A0AAE3HEM3_9FIRM</name>
<keyword evidence="3" id="KW-0378">Hydrolase</keyword>
<dbReference type="GO" id="GO:0004113">
    <property type="term" value="F:2',3'-cyclic-nucleotide 3'-phosphodiesterase activity"/>
    <property type="evidence" value="ECO:0007669"/>
    <property type="project" value="TreeGrafter"/>
</dbReference>
<protein>
    <submittedName>
        <fullName evidence="8">TIGR00282 family metallophosphoesterase</fullName>
    </submittedName>
</protein>
<feature type="binding site" evidence="7">
    <location>
        <position position="177"/>
    </location>
    <ligand>
        <name>Fe cation</name>
        <dbReference type="ChEBI" id="CHEBI:24875"/>
        <label>1</label>
    </ligand>
</feature>
<dbReference type="Pfam" id="PF13277">
    <property type="entry name" value="YmdB"/>
    <property type="match status" value="1"/>
</dbReference>
<dbReference type="Proteomes" id="UP001205748">
    <property type="component" value="Unassembled WGS sequence"/>
</dbReference>
<evidence type="ECO:0000256" key="1">
    <source>
        <dbReference type="ARBA" id="ARBA00001965"/>
    </source>
</evidence>
<keyword evidence="2 7" id="KW-0479">Metal-binding</keyword>
<feature type="binding site" evidence="7">
    <location>
        <position position="39"/>
    </location>
    <ligand>
        <name>Fe cation</name>
        <dbReference type="ChEBI" id="CHEBI:24875"/>
        <label>2</label>
    </ligand>
</feature>
<feature type="binding site" evidence="7">
    <location>
        <position position="175"/>
    </location>
    <ligand>
        <name>Fe cation</name>
        <dbReference type="ChEBI" id="CHEBI:24875"/>
        <label>2</label>
    </ligand>
</feature>
<gene>
    <name evidence="8" type="ORF">NSA47_03685</name>
</gene>
<feature type="binding site" evidence="7">
    <location>
        <position position="39"/>
    </location>
    <ligand>
        <name>Fe cation</name>
        <dbReference type="ChEBI" id="CHEBI:24875"/>
        <label>1</label>
    </ligand>
</feature>
<accession>A0AAE3HEM3</accession>
<feature type="binding site" evidence="7">
    <location>
        <position position="8"/>
    </location>
    <ligand>
        <name>Fe cation</name>
        <dbReference type="ChEBI" id="CHEBI:24875"/>
        <label>1</label>
    </ligand>
</feature>
<dbReference type="NCBIfam" id="TIGR00282">
    <property type="entry name" value="TIGR00282 family metallophosphoesterase"/>
    <property type="match status" value="1"/>
</dbReference>
<evidence type="ECO:0000256" key="7">
    <source>
        <dbReference type="PIRSR" id="PIRSR004789-51"/>
    </source>
</evidence>
<dbReference type="InterPro" id="IPR029052">
    <property type="entry name" value="Metallo-depent_PP-like"/>
</dbReference>
<evidence type="ECO:0000313" key="8">
    <source>
        <dbReference type="EMBL" id="MCR1898087.1"/>
    </source>
</evidence>
<dbReference type="CDD" id="cd07382">
    <property type="entry name" value="MPP_DR1281"/>
    <property type="match status" value="1"/>
</dbReference>
<evidence type="ECO:0000256" key="4">
    <source>
        <dbReference type="ARBA" id="ARBA00023004"/>
    </source>
</evidence>
<dbReference type="SUPFAM" id="SSF56300">
    <property type="entry name" value="Metallo-dependent phosphatases"/>
    <property type="match status" value="1"/>
</dbReference>
<comment type="similarity">
    <text evidence="5">Belongs to the YmdB-like family.</text>
</comment>
<dbReference type="EMBL" id="JANKAS010000002">
    <property type="protein sequence ID" value="MCR1898087.1"/>
    <property type="molecule type" value="Genomic_DNA"/>
</dbReference>
<dbReference type="GO" id="GO:0046872">
    <property type="term" value="F:metal ion binding"/>
    <property type="evidence" value="ECO:0007669"/>
    <property type="project" value="UniProtKB-KW"/>
</dbReference>
<comment type="cofactor">
    <cofactor evidence="1">
        <name>Fe(3+)</name>
        <dbReference type="ChEBI" id="CHEBI:29034"/>
    </cofactor>
</comment>
<feature type="binding site" evidence="7">
    <location>
        <position position="67"/>
    </location>
    <ligand>
        <name>Fe cation</name>
        <dbReference type="ChEBI" id="CHEBI:24875"/>
        <label>2</label>
    </ligand>
</feature>
<feature type="binding site" evidence="7">
    <location>
        <position position="150"/>
    </location>
    <ligand>
        <name>Fe cation</name>
        <dbReference type="ChEBI" id="CHEBI:24875"/>
        <label>2</label>
    </ligand>
</feature>
<dbReference type="PANTHER" id="PTHR36303">
    <property type="entry name" value="2',3'-CYCLIC-NUCLEOTIDE 2'-PHOSPHODIESTERASE"/>
    <property type="match status" value="1"/>
</dbReference>
<comment type="caution">
    <text evidence="8">The sequence shown here is derived from an EMBL/GenBank/DDBJ whole genome shotgun (WGS) entry which is preliminary data.</text>
</comment>
<evidence type="ECO:0000256" key="5">
    <source>
        <dbReference type="ARBA" id="ARBA00061401"/>
    </source>
</evidence>
<keyword evidence="4" id="KW-0408">Iron</keyword>
<dbReference type="InterPro" id="IPR005235">
    <property type="entry name" value="YmdB-like"/>
</dbReference>
<feature type="binding site" evidence="7">
    <location>
        <position position="40"/>
    </location>
    <ligand>
        <name>Fe cation</name>
        <dbReference type="ChEBI" id="CHEBI:24875"/>
        <label>1</label>
    </ligand>
</feature>
<keyword evidence="9" id="KW-1185">Reference proteome</keyword>
<evidence type="ECO:0000256" key="6">
    <source>
        <dbReference type="PIRSR" id="PIRSR004789-50"/>
    </source>
</evidence>